<dbReference type="Proteomes" id="UP000294952">
    <property type="component" value="Unassembled WGS sequence"/>
</dbReference>
<protein>
    <submittedName>
        <fullName evidence="2">Uncharacterized protein</fullName>
    </submittedName>
</protein>
<reference evidence="2 3" key="1">
    <citation type="submission" date="2019-01" db="EMBL/GenBank/DDBJ databases">
        <title>High-quality-draft genome sequences of five non-tuberculosis mycobacteriaceae isolated from a nosocomial environment.</title>
        <authorList>
            <person name="Tiago I."/>
            <person name="Alarico S."/>
            <person name="Pereira S.G."/>
            <person name="Coelho C."/>
            <person name="Maranha A."/>
            <person name="Empadinhas N."/>
        </authorList>
    </citation>
    <scope>NUCLEOTIDE SEQUENCE [LARGE SCALE GENOMIC DNA]</scope>
    <source>
        <strain evidence="2 3">22DIII</strain>
    </source>
</reference>
<evidence type="ECO:0000313" key="2">
    <source>
        <dbReference type="EMBL" id="TDL12617.1"/>
    </source>
</evidence>
<accession>A0A4R5XD35</accession>
<name>A0A4R5XD35_9MYCO</name>
<feature type="region of interest" description="Disordered" evidence="1">
    <location>
        <begin position="1"/>
        <end position="23"/>
    </location>
</feature>
<organism evidence="2 3">
    <name type="scientific">Mycolicibacterium obuense</name>
    <dbReference type="NCBI Taxonomy" id="1807"/>
    <lineage>
        <taxon>Bacteria</taxon>
        <taxon>Bacillati</taxon>
        <taxon>Actinomycetota</taxon>
        <taxon>Actinomycetes</taxon>
        <taxon>Mycobacteriales</taxon>
        <taxon>Mycobacteriaceae</taxon>
        <taxon>Mycolicibacterium</taxon>
    </lineage>
</organism>
<dbReference type="AlphaFoldDB" id="A0A4R5XD35"/>
<dbReference type="EMBL" id="SDLP01000001">
    <property type="protein sequence ID" value="TDL12617.1"/>
    <property type="molecule type" value="Genomic_DNA"/>
</dbReference>
<evidence type="ECO:0000256" key="1">
    <source>
        <dbReference type="SAM" id="MobiDB-lite"/>
    </source>
</evidence>
<sequence>MGDARLAGQAQCPRRTAGDVLAEMRPRPHCPDLALAGRECQLHS</sequence>
<comment type="caution">
    <text evidence="2">The sequence shown here is derived from an EMBL/GenBank/DDBJ whole genome shotgun (WGS) entry which is preliminary data.</text>
</comment>
<evidence type="ECO:0000313" key="3">
    <source>
        <dbReference type="Proteomes" id="UP000294952"/>
    </source>
</evidence>
<proteinExistence type="predicted"/>
<dbReference type="OrthoDB" id="4630657at2"/>
<gene>
    <name evidence="2" type="ORF">EUA04_05190</name>
</gene>